<evidence type="ECO:0000313" key="1">
    <source>
        <dbReference type="EMBL" id="AJC20119.1"/>
    </source>
</evidence>
<accession>A0AAJ4ZDT5</accession>
<dbReference type="EMBL" id="CP010310">
    <property type="protein sequence ID" value="AJC20119.1"/>
    <property type="molecule type" value="Genomic_DNA"/>
</dbReference>
<gene>
    <name evidence="2" type="ORF">NCTC13159_03098</name>
    <name evidence="1" type="ORF">RO07_05855</name>
</gene>
<sequence length="94" mass="10664">MDVFSLRSQLIEDYSQFASSFTSIRAEDIRSGVHAAYDGGRYWPEPLIQINPRYRQGRSTQQLAATNELLAATAALFPIDLYRRSRSPPEARVT</sequence>
<proteinExistence type="predicted"/>
<dbReference type="Proteomes" id="UP000035086">
    <property type="component" value="Chromosome"/>
</dbReference>
<name>A0AAJ4ZDT5_PANPU</name>
<reference evidence="2 4" key="3">
    <citation type="submission" date="2018-06" db="EMBL/GenBank/DDBJ databases">
        <authorList>
            <consortium name="Pathogen Informatics"/>
            <person name="Doyle S."/>
        </authorList>
    </citation>
    <scope>NUCLEOTIDE SEQUENCE [LARGE SCALE GENOMIC DNA]</scope>
    <source>
        <strain evidence="2 4">NCTC13159</strain>
    </source>
</reference>
<protein>
    <submittedName>
        <fullName evidence="2">Uncharacterized protein</fullName>
    </submittedName>
</protein>
<reference evidence="3" key="1">
    <citation type="submission" date="2014-12" db="EMBL/GenBank/DDBJ databases">
        <title>Complete Genome Sequencing of Pandoraea pulmonicola DSM 16583.</title>
        <authorList>
            <person name="Chan K.-G."/>
        </authorList>
    </citation>
    <scope>NUCLEOTIDE SEQUENCE [LARGE SCALE GENOMIC DNA]</scope>
    <source>
        <strain evidence="3">DSM 16583</strain>
    </source>
</reference>
<evidence type="ECO:0000313" key="4">
    <source>
        <dbReference type="Proteomes" id="UP000254589"/>
    </source>
</evidence>
<dbReference type="KEGG" id="ppul:RO07_05855"/>
<dbReference type="EMBL" id="UGSJ01000001">
    <property type="protein sequence ID" value="SUA91592.1"/>
    <property type="molecule type" value="Genomic_DNA"/>
</dbReference>
<dbReference type="AlphaFoldDB" id="A0AAJ4ZDT5"/>
<keyword evidence="3" id="KW-1185">Reference proteome</keyword>
<reference evidence="1" key="2">
    <citation type="submission" date="2016-11" db="EMBL/GenBank/DDBJ databases">
        <title>Complete Genome Sequencing of Pandoraea pulmonicola DSM 16583.</title>
        <authorList>
            <person name="Chan K.-G."/>
        </authorList>
    </citation>
    <scope>NUCLEOTIDE SEQUENCE</scope>
    <source>
        <strain evidence="1">DSM 16583</strain>
    </source>
</reference>
<dbReference type="RefSeq" id="WP_039406117.1">
    <property type="nucleotide sequence ID" value="NZ_CP010310.2"/>
</dbReference>
<evidence type="ECO:0000313" key="3">
    <source>
        <dbReference type="Proteomes" id="UP000035086"/>
    </source>
</evidence>
<organism evidence="2 4">
    <name type="scientific">Pandoraea pulmonicola</name>
    <dbReference type="NCBI Taxonomy" id="93221"/>
    <lineage>
        <taxon>Bacteria</taxon>
        <taxon>Pseudomonadati</taxon>
        <taxon>Pseudomonadota</taxon>
        <taxon>Betaproteobacteria</taxon>
        <taxon>Burkholderiales</taxon>
        <taxon>Burkholderiaceae</taxon>
        <taxon>Pandoraea</taxon>
    </lineage>
</organism>
<evidence type="ECO:0000313" key="2">
    <source>
        <dbReference type="EMBL" id="SUA91592.1"/>
    </source>
</evidence>
<dbReference type="Proteomes" id="UP000254589">
    <property type="component" value="Unassembled WGS sequence"/>
</dbReference>